<keyword evidence="3" id="KW-0378">Hydrolase</keyword>
<evidence type="ECO:0000259" key="4">
    <source>
        <dbReference type="Pfam" id="PF00082"/>
    </source>
</evidence>
<evidence type="ECO:0000256" key="3">
    <source>
        <dbReference type="ARBA" id="ARBA00022825"/>
    </source>
</evidence>
<dbReference type="GO" id="GO:0004252">
    <property type="term" value="F:serine-type endopeptidase activity"/>
    <property type="evidence" value="ECO:0007669"/>
    <property type="project" value="InterPro"/>
</dbReference>
<dbReference type="Gene3D" id="3.40.50.200">
    <property type="entry name" value="Peptidase S8/S53 domain"/>
    <property type="match status" value="1"/>
</dbReference>
<dbReference type="InterPro" id="IPR036852">
    <property type="entry name" value="Peptidase_S8/S53_dom_sf"/>
</dbReference>
<dbReference type="SUPFAM" id="SSF52743">
    <property type="entry name" value="Subtilisin-like"/>
    <property type="match status" value="1"/>
</dbReference>
<dbReference type="InterPro" id="IPR000209">
    <property type="entry name" value="Peptidase_S8/S53_dom"/>
</dbReference>
<dbReference type="AlphaFoldDB" id="G5E2T5"/>
<dbReference type="EMBL" id="JP287699">
    <property type="protein sequence ID" value="AEQ18458.1"/>
    <property type="molecule type" value="mRNA"/>
</dbReference>
<evidence type="ECO:0000256" key="1">
    <source>
        <dbReference type="ARBA" id="ARBA00011073"/>
    </source>
</evidence>
<reference evidence="6" key="1">
    <citation type="submission" date="2011-09" db="EMBL/GenBank/DDBJ databases">
        <title>The odds of duplicate gene persistence after polyploidization.</title>
        <authorList>
            <person name="Chain F.J.J."/>
            <person name="Evans B.J."/>
            <person name="Dushoff J."/>
        </authorList>
    </citation>
    <scope>NUCLEOTIDE SEQUENCE</scope>
    <source>
        <tissue evidence="6">Liver</tissue>
    </source>
</reference>
<feature type="non-terminal residue" evidence="6">
    <location>
        <position position="1"/>
    </location>
</feature>
<protein>
    <submittedName>
        <fullName evidence="6">Putative membrane-bound transcription factor site 1</fullName>
    </submittedName>
</protein>
<keyword evidence="2" id="KW-0645">Protease</keyword>
<proteinExistence type="evidence at transcript level"/>
<dbReference type="GO" id="GO:0005794">
    <property type="term" value="C:Golgi apparatus"/>
    <property type="evidence" value="ECO:0007669"/>
    <property type="project" value="TreeGrafter"/>
</dbReference>
<feature type="non-terminal residue" evidence="6">
    <location>
        <position position="226"/>
    </location>
</feature>
<name>G5E2T5_9PIPI</name>
<organism evidence="6">
    <name type="scientific">Hymenochirus curtipes</name>
    <name type="common">western dwarf clawed frog</name>
    <dbReference type="NCBI Taxonomy" id="8362"/>
    <lineage>
        <taxon>Eukaryota</taxon>
        <taxon>Metazoa</taxon>
        <taxon>Chordata</taxon>
        <taxon>Craniata</taxon>
        <taxon>Vertebrata</taxon>
        <taxon>Euteleostomi</taxon>
        <taxon>Amphibia</taxon>
        <taxon>Batrachia</taxon>
        <taxon>Anura</taxon>
        <taxon>Pipoidea</taxon>
        <taxon>Pipidae</taxon>
        <taxon>Pipinae</taxon>
        <taxon>Hymenochirus</taxon>
    </lineage>
</organism>
<evidence type="ECO:0000256" key="2">
    <source>
        <dbReference type="ARBA" id="ARBA00022670"/>
    </source>
</evidence>
<evidence type="ECO:0000259" key="5">
    <source>
        <dbReference type="Pfam" id="PF23090"/>
    </source>
</evidence>
<dbReference type="InterPro" id="IPR057032">
    <property type="entry name" value="MBTPS1_4th"/>
</dbReference>
<feature type="domain" description="Peptidase S8/S53" evidence="4">
    <location>
        <begin position="4"/>
        <end position="73"/>
    </location>
</feature>
<comment type="similarity">
    <text evidence="1">Belongs to the peptidase S8 family.</text>
</comment>
<dbReference type="Pfam" id="PF00082">
    <property type="entry name" value="Peptidase_S8"/>
    <property type="match status" value="1"/>
</dbReference>
<dbReference type="Pfam" id="PF23090">
    <property type="entry name" value="MBTPS1_4th"/>
    <property type="match status" value="1"/>
</dbReference>
<sequence>SIGGPDFMDHPFVDKVWELTANNVIMVSAIGNDGPLYGTLNNPADQMDVIGVGGIDFEDNIARFSSRGMTTWELPGGYGNGAEQFSTVKLPIKVKIIPAPPRNKRILWDQFHNLRYPPGYFPRDNLRMKNDPLDWNGDHIHTNFGDMYQHLRSMGYFIEVLGAPFTCFDASQYGTLLLVDSEEEFFPEEISKLRRDVAIMPGRYNQDVGQTIPVFAFLGAMVVLAF</sequence>
<keyword evidence="3" id="KW-0720">Serine protease</keyword>
<accession>G5E2T5</accession>
<evidence type="ECO:0000313" key="6">
    <source>
        <dbReference type="EMBL" id="AEQ18458.1"/>
    </source>
</evidence>
<dbReference type="PANTHER" id="PTHR43806">
    <property type="entry name" value="PEPTIDASE S8"/>
    <property type="match status" value="1"/>
</dbReference>
<feature type="domain" description="MBTPS1 fourth" evidence="5">
    <location>
        <begin position="100"/>
        <end position="198"/>
    </location>
</feature>
<dbReference type="GO" id="GO:0006508">
    <property type="term" value="P:proteolysis"/>
    <property type="evidence" value="ECO:0007669"/>
    <property type="project" value="UniProtKB-KW"/>
</dbReference>
<dbReference type="InterPro" id="IPR050131">
    <property type="entry name" value="Peptidase_S8_subtilisin-like"/>
</dbReference>
<dbReference type="PANTHER" id="PTHR43806:SF7">
    <property type="entry name" value="MEMBRANE-BOUND TRANSCRIPTION FACTOR SITE-1 PROTEASE"/>
    <property type="match status" value="1"/>
</dbReference>